<gene>
    <name evidence="1" type="ORF">AFCDBAGC_1102</name>
</gene>
<name>A0ABQ4QEC6_9HYPH</name>
<organism evidence="1 2">
    <name type="scientific">Methylobacterium cerastii</name>
    <dbReference type="NCBI Taxonomy" id="932741"/>
    <lineage>
        <taxon>Bacteria</taxon>
        <taxon>Pseudomonadati</taxon>
        <taxon>Pseudomonadota</taxon>
        <taxon>Alphaproteobacteria</taxon>
        <taxon>Hyphomicrobiales</taxon>
        <taxon>Methylobacteriaceae</taxon>
        <taxon>Methylobacterium</taxon>
    </lineage>
</organism>
<keyword evidence="2" id="KW-1185">Reference proteome</keyword>
<comment type="caution">
    <text evidence="1">The sequence shown here is derived from an EMBL/GenBank/DDBJ whole genome shotgun (WGS) entry which is preliminary data.</text>
</comment>
<sequence>MGFGAMTDARLDEARARLLTVSDMPGLVVALRETARSIAESDGIAVVLRDGDFCHYVAEDAIRPLWRGRRFRLEACISGWVMLNRQMAVIHDIEADTRLPVAAYQSASMRSLVMMPIGSPEPSAALGAYWSAWVELDDGTVGRLQALADMATETMVRLQAADYAVVPREPALSA</sequence>
<reference evidence="1 2" key="1">
    <citation type="journal article" date="2021" name="Front. Microbiol.">
        <title>Comprehensive Comparative Genomics and Phenotyping of Methylobacterium Species.</title>
        <authorList>
            <person name="Alessa O."/>
            <person name="Ogura Y."/>
            <person name="Fujitani Y."/>
            <person name="Takami H."/>
            <person name="Hayashi T."/>
            <person name="Sahin N."/>
            <person name="Tani A."/>
        </authorList>
    </citation>
    <scope>NUCLEOTIDE SEQUENCE [LARGE SCALE GENOMIC DNA]</scope>
    <source>
        <strain evidence="1 2">DSM 23679</strain>
    </source>
</reference>
<accession>A0ABQ4QEC6</accession>
<evidence type="ECO:0000313" key="2">
    <source>
        <dbReference type="Proteomes" id="UP001055117"/>
    </source>
</evidence>
<dbReference type="EMBL" id="BPQG01000010">
    <property type="protein sequence ID" value="GJD43252.1"/>
    <property type="molecule type" value="Genomic_DNA"/>
</dbReference>
<evidence type="ECO:0000313" key="1">
    <source>
        <dbReference type="EMBL" id="GJD43252.1"/>
    </source>
</evidence>
<protein>
    <recommendedName>
        <fullName evidence="3">GAF domain-containing protein</fullName>
    </recommendedName>
</protein>
<dbReference type="SUPFAM" id="SSF55781">
    <property type="entry name" value="GAF domain-like"/>
    <property type="match status" value="1"/>
</dbReference>
<dbReference type="InterPro" id="IPR029016">
    <property type="entry name" value="GAF-like_dom_sf"/>
</dbReference>
<dbReference type="Proteomes" id="UP001055117">
    <property type="component" value="Unassembled WGS sequence"/>
</dbReference>
<evidence type="ECO:0008006" key="3">
    <source>
        <dbReference type="Google" id="ProtNLM"/>
    </source>
</evidence>
<dbReference type="Gene3D" id="3.30.450.40">
    <property type="match status" value="1"/>
</dbReference>
<proteinExistence type="predicted"/>